<keyword evidence="1" id="KW-0813">Transport</keyword>
<dbReference type="OrthoDB" id="9802264at2"/>
<dbReference type="PROSITE" id="PS50893">
    <property type="entry name" value="ABC_TRANSPORTER_2"/>
    <property type="match status" value="1"/>
</dbReference>
<dbReference type="InterPro" id="IPR003439">
    <property type="entry name" value="ABC_transporter-like_ATP-bd"/>
</dbReference>
<dbReference type="PANTHER" id="PTHR43514">
    <property type="entry name" value="ABC TRANSPORTER I FAMILY MEMBER 10"/>
    <property type="match status" value="1"/>
</dbReference>
<dbReference type="SUPFAM" id="SSF50331">
    <property type="entry name" value="MOP-like"/>
    <property type="match status" value="1"/>
</dbReference>
<dbReference type="SUPFAM" id="SSF52540">
    <property type="entry name" value="P-loop containing nucleoside triphosphate hydrolases"/>
    <property type="match status" value="1"/>
</dbReference>
<proteinExistence type="predicted"/>
<keyword evidence="2" id="KW-1003">Cell membrane</keyword>
<keyword evidence="6 12" id="KW-0067">ATP-binding</keyword>
<accession>A0A562HZM6</accession>
<keyword evidence="13" id="KW-1185">Reference proteome</keyword>
<dbReference type="EMBL" id="VLKG01000013">
    <property type="protein sequence ID" value="TWH64132.1"/>
    <property type="molecule type" value="Genomic_DNA"/>
</dbReference>
<evidence type="ECO:0000256" key="6">
    <source>
        <dbReference type="ARBA" id="ARBA00022840"/>
    </source>
</evidence>
<keyword evidence="4" id="KW-0997">Cell inner membrane</keyword>
<keyword evidence="5" id="KW-0547">Nucleotide-binding</keyword>
<evidence type="ECO:0000259" key="11">
    <source>
        <dbReference type="PROSITE" id="PS51866"/>
    </source>
</evidence>
<dbReference type="InterPro" id="IPR017871">
    <property type="entry name" value="ABC_transporter-like_CS"/>
</dbReference>
<name>A0A562HZM6_9GAMM</name>
<dbReference type="InterPro" id="IPR005116">
    <property type="entry name" value="Transp-assoc_OB_typ1"/>
</dbReference>
<dbReference type="NCBIfam" id="TIGR02142">
    <property type="entry name" value="modC_ABC"/>
    <property type="match status" value="1"/>
</dbReference>
<dbReference type="GO" id="GO:0016887">
    <property type="term" value="F:ATP hydrolysis activity"/>
    <property type="evidence" value="ECO:0007669"/>
    <property type="project" value="InterPro"/>
</dbReference>
<evidence type="ECO:0000259" key="10">
    <source>
        <dbReference type="PROSITE" id="PS50893"/>
    </source>
</evidence>
<organism evidence="12 13">
    <name type="scientific">Azomonas agilis</name>
    <dbReference type="NCBI Taxonomy" id="116849"/>
    <lineage>
        <taxon>Bacteria</taxon>
        <taxon>Pseudomonadati</taxon>
        <taxon>Pseudomonadota</taxon>
        <taxon>Gammaproteobacteria</taxon>
        <taxon>Pseudomonadales</taxon>
        <taxon>Pseudomonadaceae</taxon>
        <taxon>Azomonas</taxon>
    </lineage>
</organism>
<dbReference type="InterPro" id="IPR050334">
    <property type="entry name" value="Molybdenum_import_ModC"/>
</dbReference>
<dbReference type="Pfam" id="PF03459">
    <property type="entry name" value="TOBE"/>
    <property type="match status" value="1"/>
</dbReference>
<dbReference type="Gene3D" id="3.40.50.300">
    <property type="entry name" value="P-loop containing nucleotide triphosphate hydrolases"/>
    <property type="match status" value="1"/>
</dbReference>
<keyword evidence="3 9" id="KW-0500">Molybdenum</keyword>
<dbReference type="InterPro" id="IPR008995">
    <property type="entry name" value="Mo/tungstate-bd_C_term_dom"/>
</dbReference>
<gene>
    <name evidence="12" type="ORF">LX59_02809</name>
</gene>
<dbReference type="GO" id="GO:0015098">
    <property type="term" value="F:molybdate ion transmembrane transporter activity"/>
    <property type="evidence" value="ECO:0007669"/>
    <property type="project" value="InterPro"/>
</dbReference>
<dbReference type="SMART" id="SM00382">
    <property type="entry name" value="AAA"/>
    <property type="match status" value="1"/>
</dbReference>
<dbReference type="AlphaFoldDB" id="A0A562HZM6"/>
<keyword evidence="7" id="KW-1278">Translocase</keyword>
<dbReference type="GO" id="GO:0140359">
    <property type="term" value="F:ABC-type transporter activity"/>
    <property type="evidence" value="ECO:0007669"/>
    <property type="project" value="InterPro"/>
</dbReference>
<dbReference type="InterPro" id="IPR027417">
    <property type="entry name" value="P-loop_NTPase"/>
</dbReference>
<protein>
    <submittedName>
        <fullName evidence="12">Molybdate transport system ATP-binding protein</fullName>
    </submittedName>
</protein>
<dbReference type="InterPro" id="IPR003593">
    <property type="entry name" value="AAA+_ATPase"/>
</dbReference>
<comment type="caution">
    <text evidence="12">The sequence shown here is derived from an EMBL/GenBank/DDBJ whole genome shotgun (WGS) entry which is preliminary data.</text>
</comment>
<sequence length="356" mass="39645">MSVKLAFEVTRTGFCLNTQLELPSQGVTALFGRSGSGKTTLLRCIAGLERHKGYLSFRDQCWQDDQQELFVPTYQRALGYVFQEASLFPHLRVSGNLEYGFKRVPPPLRHIQPDEVIQLLSLGPLLKRYPDQLSGGQRQRVSLGRAILTSPELLLMDEPLASLDAASKEEILPFLEGLRDELKIPIIYVSHAIDEVIRLADHLVLLQEGKVTAQGPLQALLTARELPFIRTESASTVLQAEVQRPHAGDELTEVCVEGQSLFIARQSVERGRKLRVRIMARDVALSLSPLEDTSFLNCLTVQLLDIQPGLIPSQRLVRLQLGQQILVSRVSSRSATRLNLHSGQMLYALIKGVALT</sequence>
<keyword evidence="8" id="KW-0472">Membrane</keyword>
<evidence type="ECO:0000313" key="12">
    <source>
        <dbReference type="EMBL" id="TWH64132.1"/>
    </source>
</evidence>
<dbReference type="PROSITE" id="PS00211">
    <property type="entry name" value="ABC_TRANSPORTER_1"/>
    <property type="match status" value="1"/>
</dbReference>
<dbReference type="GO" id="GO:0005524">
    <property type="term" value="F:ATP binding"/>
    <property type="evidence" value="ECO:0007669"/>
    <property type="project" value="UniProtKB-KW"/>
</dbReference>
<feature type="domain" description="Mop" evidence="11">
    <location>
        <begin position="292"/>
        <end position="356"/>
    </location>
</feature>
<dbReference type="Pfam" id="PF00005">
    <property type="entry name" value="ABC_tran"/>
    <property type="match status" value="1"/>
</dbReference>
<dbReference type="InterPro" id="IPR004606">
    <property type="entry name" value="Mop_domain"/>
</dbReference>
<dbReference type="GO" id="GO:0016020">
    <property type="term" value="C:membrane"/>
    <property type="evidence" value="ECO:0007669"/>
    <property type="project" value="InterPro"/>
</dbReference>
<reference evidence="12 13" key="1">
    <citation type="submission" date="2019-07" db="EMBL/GenBank/DDBJ databases">
        <title>Genomic Encyclopedia of Type Strains, Phase I: the one thousand microbial genomes (KMG-I) project.</title>
        <authorList>
            <person name="Kyrpides N."/>
        </authorList>
    </citation>
    <scope>NUCLEOTIDE SEQUENCE [LARGE SCALE GENOMIC DNA]</scope>
    <source>
        <strain evidence="12 13">DSM 375</strain>
    </source>
</reference>
<evidence type="ECO:0000256" key="9">
    <source>
        <dbReference type="PROSITE-ProRule" id="PRU01213"/>
    </source>
</evidence>
<evidence type="ECO:0000256" key="5">
    <source>
        <dbReference type="ARBA" id="ARBA00022741"/>
    </source>
</evidence>
<evidence type="ECO:0000256" key="3">
    <source>
        <dbReference type="ARBA" id="ARBA00022505"/>
    </source>
</evidence>
<dbReference type="Proteomes" id="UP000319627">
    <property type="component" value="Unassembled WGS sequence"/>
</dbReference>
<evidence type="ECO:0000313" key="13">
    <source>
        <dbReference type="Proteomes" id="UP000319627"/>
    </source>
</evidence>
<evidence type="ECO:0000256" key="4">
    <source>
        <dbReference type="ARBA" id="ARBA00022519"/>
    </source>
</evidence>
<evidence type="ECO:0000256" key="8">
    <source>
        <dbReference type="ARBA" id="ARBA00023136"/>
    </source>
</evidence>
<feature type="domain" description="ABC transporter" evidence="10">
    <location>
        <begin position="1"/>
        <end position="233"/>
    </location>
</feature>
<dbReference type="PANTHER" id="PTHR43514:SF10">
    <property type="entry name" value="MOLYBDENUM IMPORT ATP-BINDING PROTEIN MODC 2"/>
    <property type="match status" value="1"/>
</dbReference>
<evidence type="ECO:0000256" key="1">
    <source>
        <dbReference type="ARBA" id="ARBA00022448"/>
    </source>
</evidence>
<dbReference type="InterPro" id="IPR011868">
    <property type="entry name" value="ModC_ABC_ATP-bd"/>
</dbReference>
<dbReference type="RefSeq" id="WP_144572959.1">
    <property type="nucleotide sequence ID" value="NZ_VLKG01000013.1"/>
</dbReference>
<evidence type="ECO:0000256" key="7">
    <source>
        <dbReference type="ARBA" id="ARBA00022967"/>
    </source>
</evidence>
<evidence type="ECO:0000256" key="2">
    <source>
        <dbReference type="ARBA" id="ARBA00022475"/>
    </source>
</evidence>
<dbReference type="Gene3D" id="2.40.50.100">
    <property type="match status" value="1"/>
</dbReference>
<dbReference type="PROSITE" id="PS51866">
    <property type="entry name" value="MOP"/>
    <property type="match status" value="1"/>
</dbReference>